<dbReference type="GO" id="GO:0016831">
    <property type="term" value="F:carboxy-lyase activity"/>
    <property type="evidence" value="ECO:0007669"/>
    <property type="project" value="TreeGrafter"/>
</dbReference>
<evidence type="ECO:0000313" key="1">
    <source>
        <dbReference type="EMBL" id="KAF2029863.1"/>
    </source>
</evidence>
<gene>
    <name evidence="1" type="ORF">EK21DRAFT_89462</name>
</gene>
<comment type="caution">
    <text evidence="1">The sequence shown here is derived from an EMBL/GenBank/DDBJ whole genome shotgun (WGS) entry which is preliminary data.</text>
</comment>
<dbReference type="EMBL" id="ML978196">
    <property type="protein sequence ID" value="KAF2029863.1"/>
    <property type="molecule type" value="Genomic_DNA"/>
</dbReference>
<dbReference type="Proteomes" id="UP000799777">
    <property type="component" value="Unassembled WGS sequence"/>
</dbReference>
<dbReference type="CDD" id="cd12148">
    <property type="entry name" value="fungal_TF_MHR"/>
    <property type="match status" value="1"/>
</dbReference>
<dbReference type="InterPro" id="IPR004507">
    <property type="entry name" value="UbiX-like"/>
</dbReference>
<organism evidence="1 2">
    <name type="scientific">Setomelanomma holmii</name>
    <dbReference type="NCBI Taxonomy" id="210430"/>
    <lineage>
        <taxon>Eukaryota</taxon>
        <taxon>Fungi</taxon>
        <taxon>Dikarya</taxon>
        <taxon>Ascomycota</taxon>
        <taxon>Pezizomycotina</taxon>
        <taxon>Dothideomycetes</taxon>
        <taxon>Pleosporomycetidae</taxon>
        <taxon>Pleosporales</taxon>
        <taxon>Pleosporineae</taxon>
        <taxon>Phaeosphaeriaceae</taxon>
        <taxon>Setomelanomma</taxon>
    </lineage>
</organism>
<dbReference type="OrthoDB" id="3786812at2759"/>
<dbReference type="AlphaFoldDB" id="A0A9P4H836"/>
<reference evidence="1" key="1">
    <citation type="journal article" date="2020" name="Stud. Mycol.">
        <title>101 Dothideomycetes genomes: a test case for predicting lifestyles and emergence of pathogens.</title>
        <authorList>
            <person name="Haridas S."/>
            <person name="Albert R."/>
            <person name="Binder M."/>
            <person name="Bloem J."/>
            <person name="Labutti K."/>
            <person name="Salamov A."/>
            <person name="Andreopoulos B."/>
            <person name="Baker S."/>
            <person name="Barry K."/>
            <person name="Bills G."/>
            <person name="Bluhm B."/>
            <person name="Cannon C."/>
            <person name="Castanera R."/>
            <person name="Culley D."/>
            <person name="Daum C."/>
            <person name="Ezra D."/>
            <person name="Gonzalez J."/>
            <person name="Henrissat B."/>
            <person name="Kuo A."/>
            <person name="Liang C."/>
            <person name="Lipzen A."/>
            <person name="Lutzoni F."/>
            <person name="Magnuson J."/>
            <person name="Mondo S."/>
            <person name="Nolan M."/>
            <person name="Ohm R."/>
            <person name="Pangilinan J."/>
            <person name="Park H.-J."/>
            <person name="Ramirez L."/>
            <person name="Alfaro M."/>
            <person name="Sun H."/>
            <person name="Tritt A."/>
            <person name="Yoshinaga Y."/>
            <person name="Zwiers L.-H."/>
            <person name="Turgeon B."/>
            <person name="Goodwin S."/>
            <person name="Spatafora J."/>
            <person name="Crous P."/>
            <person name="Grigoriev I."/>
        </authorList>
    </citation>
    <scope>NUCLEOTIDE SEQUENCE</scope>
    <source>
        <strain evidence="1">CBS 110217</strain>
    </source>
</reference>
<sequence length="394" mass="44109">MSAEEPELAKEPTFLGSMSTTGYYQSYRSIVHPLSPLIDSEPLELMIANHLEGDSILTAGVSSSAIIAFLFAVLASGAQYSDLGLHDAENMQSLFIEERRMRSQLWKVILQHDSILSLSFDRPTSLPALPVLCFLSSAPAQVLRYPQLMWGISQLCAGSLMHRPREADLAKAHQRLQEVDDLAAQATDHLRNKNPCRSMHGRLEYFTVNLHVTFMVSVICRPVFFNSNQHHDQQSMNLKIRGRTALTDTVRHFLSLHRLTTYAIRTWTTYHEALSSSLLLELMHEADINTEVREMQSEFLEAFIVTLDVDSEDNSSLSAPHTRAIDALRRVAQIGNSNGMMQAASDRGILSSLTDVVPADPGQNILDSFNSILWDTDPTFDDQFWIGMNGDFLG</sequence>
<proteinExistence type="predicted"/>
<dbReference type="PANTHER" id="PTHR43374">
    <property type="entry name" value="FLAVIN PRENYLTRANSFERASE"/>
    <property type="match status" value="1"/>
</dbReference>
<keyword evidence="2" id="KW-1185">Reference proteome</keyword>
<protein>
    <recommendedName>
        <fullName evidence="3">Transcription factor domain-containing protein</fullName>
    </recommendedName>
</protein>
<accession>A0A9P4H836</accession>
<evidence type="ECO:0000313" key="2">
    <source>
        <dbReference type="Proteomes" id="UP000799777"/>
    </source>
</evidence>
<evidence type="ECO:0008006" key="3">
    <source>
        <dbReference type="Google" id="ProtNLM"/>
    </source>
</evidence>
<name>A0A9P4H836_9PLEO</name>
<dbReference type="PANTHER" id="PTHR43374:SF1">
    <property type="entry name" value="FLAVIN PRENYLTRANSFERASE PAD1, MITOCHONDRIAL"/>
    <property type="match status" value="1"/>
</dbReference>